<evidence type="ECO:0000313" key="5">
    <source>
        <dbReference type="EMBL" id="VYS71496.1"/>
    </source>
</evidence>
<dbReference type="AlphaFoldDB" id="A0A178U6I7"/>
<dbReference type="OrthoDB" id="686813at2759"/>
<gene>
    <name evidence="4" type="ordered locus">AXX17_At5g65300</name>
    <name evidence="5" type="ORF">AN1_LOCUS26873</name>
    <name evidence="3" type="ORF">AT9943_LOCUS23140</name>
    <name evidence="2" type="ORF">C24_LOCUS26698</name>
</gene>
<reference evidence="6" key="1">
    <citation type="journal article" date="2016" name="Proc. Natl. Acad. Sci. U.S.A.">
        <title>Chromosome-level assembly of Arabidopsis thaliana Ler reveals the extent of translocation and inversion polymorphisms.</title>
        <authorList>
            <person name="Zapata L."/>
            <person name="Ding J."/>
            <person name="Willing E.M."/>
            <person name="Hartwig B."/>
            <person name="Bezdan D."/>
            <person name="Jiao W.B."/>
            <person name="Patel V."/>
            <person name="Velikkakam James G."/>
            <person name="Koornneef M."/>
            <person name="Ossowski S."/>
            <person name="Schneeberger K."/>
        </authorList>
    </citation>
    <scope>NUCLEOTIDE SEQUENCE [LARGE SCALE GENOMIC DNA]</scope>
    <source>
        <strain evidence="6">cv. Landsberg erecta</strain>
    </source>
</reference>
<dbReference type="Proteomes" id="UP000434276">
    <property type="component" value="Unassembled WGS sequence"/>
</dbReference>
<dbReference type="EMBL" id="CACSHJ010000096">
    <property type="protein sequence ID" value="CAA0412217.1"/>
    <property type="molecule type" value="Genomic_DNA"/>
</dbReference>
<feature type="region of interest" description="Disordered" evidence="1">
    <location>
        <begin position="1"/>
        <end position="87"/>
    </location>
</feature>
<feature type="compositionally biased region" description="Basic and acidic residues" evidence="1">
    <location>
        <begin position="18"/>
        <end position="27"/>
    </location>
</feature>
<accession>A0A178U6I7</accession>
<evidence type="ECO:0000313" key="9">
    <source>
        <dbReference type="Proteomes" id="UP000516314"/>
    </source>
</evidence>
<evidence type="ECO:0000313" key="3">
    <source>
        <dbReference type="EMBL" id="CAD5335921.1"/>
    </source>
</evidence>
<name>A0A178U6I7_ARATH</name>
<evidence type="ECO:0000313" key="8">
    <source>
        <dbReference type="Proteomes" id="UP000434276"/>
    </source>
</evidence>
<dbReference type="EMBL" id="LR881470">
    <property type="protein sequence ID" value="CAD5335921.1"/>
    <property type="molecule type" value="Genomic_DNA"/>
</dbReference>
<dbReference type="EMBL" id="CACRSJ010000110">
    <property type="protein sequence ID" value="VYS71496.1"/>
    <property type="molecule type" value="Genomic_DNA"/>
</dbReference>
<dbReference type="Proteomes" id="UP000078284">
    <property type="component" value="Chromosome 5"/>
</dbReference>
<evidence type="ECO:0000313" key="2">
    <source>
        <dbReference type="EMBL" id="CAA0412217.1"/>
    </source>
</evidence>
<reference evidence="4" key="2">
    <citation type="submission" date="2016-03" db="EMBL/GenBank/DDBJ databases">
        <title>Full-length assembly of Arabidopsis thaliana Ler reveals the complement of translocations and inversions.</title>
        <authorList>
            <person name="Zapata L."/>
            <person name="Schneeberger K."/>
            <person name="Ossowski S."/>
        </authorList>
    </citation>
    <scope>NUCLEOTIDE SEQUENCE [LARGE SCALE GENOMIC DNA]</scope>
    <source>
        <tissue evidence="4">Leaf</tissue>
    </source>
</reference>
<dbReference type="OMA" id="EKFMEQW"/>
<dbReference type="iPTMnet" id="A0A178U6I7"/>
<proteinExistence type="predicted"/>
<dbReference type="ExpressionAtlas" id="A0A178U6I7">
    <property type="expression patterns" value="baseline and differential"/>
</dbReference>
<dbReference type="Proteomes" id="UP000426265">
    <property type="component" value="Unassembled WGS sequence"/>
</dbReference>
<dbReference type="PANTHER" id="PTHR34464">
    <property type="entry name" value="OS09G0376300 PROTEIN"/>
    <property type="match status" value="1"/>
</dbReference>
<feature type="compositionally biased region" description="Low complexity" evidence="1">
    <location>
        <begin position="28"/>
        <end position="53"/>
    </location>
</feature>
<reference evidence="5 7" key="3">
    <citation type="submission" date="2019-11" db="EMBL/GenBank/DDBJ databases">
        <authorList>
            <person name="Jiao W.-B."/>
            <person name="Schneeberger K."/>
        </authorList>
    </citation>
    <scope>NUCLEOTIDE SEQUENCE [LARGE SCALE GENOMIC DNA]</scope>
    <source>
        <strain evidence="7">cv. An-1</strain>
        <strain evidence="8">cv. C24</strain>
    </source>
</reference>
<organism evidence="4 6">
    <name type="scientific">Arabidopsis thaliana</name>
    <name type="common">Mouse-ear cress</name>
    <dbReference type="NCBI Taxonomy" id="3702"/>
    <lineage>
        <taxon>Eukaryota</taxon>
        <taxon>Viridiplantae</taxon>
        <taxon>Streptophyta</taxon>
        <taxon>Embryophyta</taxon>
        <taxon>Tracheophyta</taxon>
        <taxon>Spermatophyta</taxon>
        <taxon>Magnoliopsida</taxon>
        <taxon>eudicotyledons</taxon>
        <taxon>Gunneridae</taxon>
        <taxon>Pentapetalae</taxon>
        <taxon>rosids</taxon>
        <taxon>malvids</taxon>
        <taxon>Brassicales</taxon>
        <taxon>Brassicaceae</taxon>
        <taxon>Camelineae</taxon>
        <taxon>Arabidopsis</taxon>
    </lineage>
</organism>
<dbReference type="EMBL" id="LUHQ01000005">
    <property type="protein sequence ID" value="OAO89546.1"/>
    <property type="molecule type" value="Genomic_DNA"/>
</dbReference>
<dbReference type="KEGG" id="ath:AT5G65480"/>
<evidence type="ECO:0000313" key="7">
    <source>
        <dbReference type="Proteomes" id="UP000426265"/>
    </source>
</evidence>
<evidence type="ECO:0000256" key="1">
    <source>
        <dbReference type="SAM" id="MobiDB-lite"/>
    </source>
</evidence>
<evidence type="ECO:0000313" key="4">
    <source>
        <dbReference type="EMBL" id="OAO89546.1"/>
    </source>
</evidence>
<sequence>MAVSFPRLPRWLCGGSNTKDREKKESIPKGSSSLSPSLKKTTTSKTGSSSSSVKKTKRGWIGRGGSGSGGEEDKIGNVVFPEPDDPEWSIGWVEPHGPGFKAEDDDCGGFVVLVPLYKKVMDGSGNQIPNGFFSPAAPDGKNMEQWLSSMGKL</sequence>
<dbReference type="Proteomes" id="UP000516314">
    <property type="component" value="Chromosome 5"/>
</dbReference>
<evidence type="ECO:0000313" key="6">
    <source>
        <dbReference type="Proteomes" id="UP000078284"/>
    </source>
</evidence>
<dbReference type="PANTHER" id="PTHR34464:SF10">
    <property type="entry name" value="(RAPE) HYPOTHETICAL PROTEIN"/>
    <property type="match status" value="1"/>
</dbReference>
<protein>
    <submittedName>
        <fullName evidence="3">(thale cress) hypothetical protein</fullName>
    </submittedName>
    <submittedName>
        <fullName evidence="4">CCI1</fullName>
    </submittedName>
</protein>
<dbReference type="RefSeq" id="NP_201351.1">
    <property type="nucleotide sequence ID" value="NM_125946.3"/>
</dbReference>
<reference evidence="3 9" key="4">
    <citation type="submission" date="2020-09" db="EMBL/GenBank/DDBJ databases">
        <authorList>
            <person name="Ashkenazy H."/>
        </authorList>
    </citation>
    <scope>NUCLEOTIDE SEQUENCE [LARGE SCALE GENOMIC DNA]</scope>
    <source>
        <strain evidence="9">cv. Cdm-0</strain>
    </source>
</reference>